<evidence type="ECO:0000256" key="6">
    <source>
        <dbReference type="ARBA" id="ARBA00022723"/>
    </source>
</evidence>
<keyword evidence="15 16" id="KW-1119">Modulation of host cell apoptosis by virus</keyword>
<evidence type="ECO:0000313" key="18">
    <source>
        <dbReference type="EMBL" id="AFV27103.1"/>
    </source>
</evidence>
<accession>K4MYW1</accession>
<comment type="similarity">
    <text evidence="1 16 17">Belongs to the papillomaviridae E6 protein family.</text>
</comment>
<keyword evidence="11 16" id="KW-0010">Activator</keyword>
<evidence type="ECO:0000256" key="5">
    <source>
        <dbReference type="ARBA" id="ARBA00022632"/>
    </source>
</evidence>
<comment type="subunit">
    <text evidence="16">Forms homodimers. Interacts with ubiquitin-protein ligase UBE3A/E6-AP; this interaction stimulates UBE3A ubiquitin activity. Interacts with host BAK1.</text>
</comment>
<comment type="caution">
    <text evidence="16">Lacks conserved residue(s) required for the propagation of feature annotation.</text>
</comment>
<evidence type="ECO:0000256" key="8">
    <source>
        <dbReference type="ARBA" id="ARBA00022833"/>
    </source>
</evidence>
<dbReference type="GO" id="GO:0030430">
    <property type="term" value="C:host cell cytoplasm"/>
    <property type="evidence" value="ECO:0007669"/>
    <property type="project" value="UniProtKB-SubCell"/>
</dbReference>
<dbReference type="GO" id="GO:0039502">
    <property type="term" value="P:symbiont-mediated suppression of host type I interferon-mediated signaling pathway"/>
    <property type="evidence" value="ECO:0007669"/>
    <property type="project" value="UniProtKB-UniRule"/>
</dbReference>
<keyword evidence="6 16" id="KW-0479">Metal-binding</keyword>
<evidence type="ECO:0000256" key="14">
    <source>
        <dbReference type="ARBA" id="ARBA00023280"/>
    </source>
</evidence>
<dbReference type="InterPro" id="IPR001334">
    <property type="entry name" value="E6"/>
</dbReference>
<keyword evidence="13 16" id="KW-1035">Host cytoplasm</keyword>
<dbReference type="Gene3D" id="3.30.240.40">
    <property type="entry name" value="E6 early regulatory protein"/>
    <property type="match status" value="2"/>
</dbReference>
<keyword evidence="7 16" id="KW-0863">Zinc-finger</keyword>
<evidence type="ECO:0000256" key="2">
    <source>
        <dbReference type="ARBA" id="ARBA00022518"/>
    </source>
</evidence>
<dbReference type="HAMAP" id="MF_04006">
    <property type="entry name" value="HPV_E6"/>
    <property type="match status" value="1"/>
</dbReference>
<evidence type="ECO:0000256" key="3">
    <source>
        <dbReference type="ARBA" id="ARBA00022562"/>
    </source>
</evidence>
<dbReference type="Pfam" id="PF00518">
    <property type="entry name" value="E6"/>
    <property type="match status" value="1"/>
</dbReference>
<proteinExistence type="inferred from homology"/>
<evidence type="ECO:0000313" key="19">
    <source>
        <dbReference type="Proteomes" id="UP000118929"/>
    </source>
</evidence>
<dbReference type="GO" id="GO:0006355">
    <property type="term" value="P:regulation of DNA-templated transcription"/>
    <property type="evidence" value="ECO:0007669"/>
    <property type="project" value="UniProtKB-UniRule"/>
</dbReference>
<keyword evidence="9 16" id="KW-0805">Transcription regulation</keyword>
<dbReference type="EMBL" id="JX413106">
    <property type="protein sequence ID" value="AFV27103.1"/>
    <property type="molecule type" value="Genomic_DNA"/>
</dbReference>
<organism evidence="18 19">
    <name type="scientific">human papillomavirus 164</name>
    <dbReference type="NCBI Taxonomy" id="1315261"/>
    <lineage>
        <taxon>Viruses</taxon>
        <taxon>Monodnaviria</taxon>
        <taxon>Shotokuvirae</taxon>
        <taxon>Cossaviricota</taxon>
        <taxon>Papovaviricetes</taxon>
        <taxon>Zurhausenvirales</taxon>
        <taxon>Papillomaviridae</taxon>
        <taxon>Firstpapillomavirinae</taxon>
        <taxon>Gammapapillomavirus</taxon>
        <taxon>Gammapapillomavirus 8</taxon>
    </lineage>
</organism>
<evidence type="ECO:0000256" key="12">
    <source>
        <dbReference type="ARBA" id="ARBA00023163"/>
    </source>
</evidence>
<dbReference type="GO" id="GO:0042025">
    <property type="term" value="C:host cell nucleus"/>
    <property type="evidence" value="ECO:0007669"/>
    <property type="project" value="UniProtKB-SubCell"/>
</dbReference>
<gene>
    <name evidence="16 18" type="primary">E6</name>
</gene>
<evidence type="ECO:0000256" key="16">
    <source>
        <dbReference type="HAMAP-Rule" id="MF_04006"/>
    </source>
</evidence>
<evidence type="ECO:0000256" key="13">
    <source>
        <dbReference type="ARBA" id="ARBA00023200"/>
    </source>
</evidence>
<dbReference type="GO" id="GO:0039648">
    <property type="term" value="P:symbiont-mediated perturbation of host ubiquitin-like protein modification"/>
    <property type="evidence" value="ECO:0007669"/>
    <property type="project" value="UniProtKB-UniRule"/>
</dbReference>
<keyword evidence="10 16" id="KW-0238">DNA-binding</keyword>
<evidence type="ECO:0000256" key="10">
    <source>
        <dbReference type="ARBA" id="ARBA00023125"/>
    </source>
</evidence>
<evidence type="ECO:0000256" key="1">
    <source>
        <dbReference type="ARBA" id="ARBA00006346"/>
    </source>
</evidence>
<evidence type="ECO:0000256" key="17">
    <source>
        <dbReference type="RuleBase" id="RU363123"/>
    </source>
</evidence>
<keyword evidence="5 16" id="KW-1090">Inhibition of host innate immune response by virus</keyword>
<keyword evidence="12 16" id="KW-0804">Transcription</keyword>
<keyword evidence="4 16" id="KW-0945">Host-virus interaction</keyword>
<dbReference type="GO" id="GO:0052170">
    <property type="term" value="P:symbiont-mediated suppression of host innate immune response"/>
    <property type="evidence" value="ECO:0007669"/>
    <property type="project" value="UniProtKB-KW"/>
</dbReference>
<dbReference type="Proteomes" id="UP000118929">
    <property type="component" value="Segment"/>
</dbReference>
<dbReference type="InterPro" id="IPR038575">
    <property type="entry name" value="E6_sf"/>
</dbReference>
<evidence type="ECO:0000256" key="4">
    <source>
        <dbReference type="ARBA" id="ARBA00022581"/>
    </source>
</evidence>
<dbReference type="GO" id="GO:0052150">
    <property type="term" value="P:symbiont-mediated perturbation of host apoptosis"/>
    <property type="evidence" value="ECO:0007669"/>
    <property type="project" value="UniProtKB-KW"/>
</dbReference>
<evidence type="ECO:0000256" key="7">
    <source>
        <dbReference type="ARBA" id="ARBA00022771"/>
    </source>
</evidence>
<name>K4MYW1_9PAPI</name>
<feature type="zinc finger region" evidence="16">
    <location>
        <begin position="100"/>
        <end position="136"/>
    </location>
</feature>
<evidence type="ECO:0000256" key="9">
    <source>
        <dbReference type="ARBA" id="ARBA00023015"/>
    </source>
</evidence>
<sequence>MADDRPKTLEQYCAYFNTSFFDLHIPCIFCRCVFTSQDLASFTLKTLNLVFRDPDYYACCANCCCLSARFEFEKHCKCAVRALNIEAVSGKHLHELSVRCHNCLHLLDIAEKYDKVCRDEFFYFVRNQWRALCRNCMPK</sequence>
<feature type="zinc finger region" evidence="16">
    <location>
        <begin position="27"/>
        <end position="63"/>
    </location>
</feature>
<dbReference type="SUPFAM" id="SSF161229">
    <property type="entry name" value="E6 C-terminal domain-like"/>
    <property type="match status" value="2"/>
</dbReference>
<protein>
    <recommendedName>
        <fullName evidence="16 17">Protein E6</fullName>
    </recommendedName>
</protein>
<keyword evidence="14 16" id="KW-0899">Viral immunoevasion</keyword>
<dbReference type="GO" id="GO:0006351">
    <property type="term" value="P:DNA-templated transcription"/>
    <property type="evidence" value="ECO:0007669"/>
    <property type="project" value="UniProtKB-UniRule"/>
</dbReference>
<comment type="subcellular location">
    <subcellularLocation>
        <location evidence="16 17">Host cytoplasm</location>
    </subcellularLocation>
    <subcellularLocation>
        <location evidence="16 17">Host nucleus</location>
    </subcellularLocation>
</comment>
<keyword evidence="3 16" id="KW-1048">Host nucleus</keyword>
<keyword evidence="2 16" id="KW-0244">Early protein</keyword>
<reference evidence="18 19" key="1">
    <citation type="journal article" date="2012" name="J. Virol.">
        <title>Nine complete genome sequences of cutaneous human papillomavirus genotypes isolated from healthy skin of individuals living in rural he nan province, china.</title>
        <authorList>
            <person name="Li J."/>
            <person name="Cai H."/>
            <person name="Xu Z."/>
            <person name="Wang Q."/>
            <person name="Hang D."/>
            <person name="Shen N."/>
            <person name="Liu M."/>
            <person name="Zhang C."/>
            <person name="Abliz A."/>
            <person name="Ke Y."/>
        </authorList>
    </citation>
    <scope>NUCLEOTIDE SEQUENCE [LARGE SCALE GENOMIC DNA]</scope>
    <source>
        <strain evidence="18">KC4</strain>
    </source>
</reference>
<dbReference type="GO" id="GO:0003677">
    <property type="term" value="F:DNA binding"/>
    <property type="evidence" value="ECO:0007669"/>
    <property type="project" value="UniProtKB-UniRule"/>
</dbReference>
<comment type="function">
    <text evidence="16">Plays a major role in the induction and maintenance of cellular transformation. E6 associates with host UBE3A/E6-AP ubiquitin-protein ligase and modulates its activity. Protects host keratinocytes from apoptosis by mediating the degradation of host BAK1. May also inhibit host immune response.</text>
</comment>
<evidence type="ECO:0000256" key="11">
    <source>
        <dbReference type="ARBA" id="ARBA00023159"/>
    </source>
</evidence>
<dbReference type="GO" id="GO:0008270">
    <property type="term" value="F:zinc ion binding"/>
    <property type="evidence" value="ECO:0007669"/>
    <property type="project" value="UniProtKB-KW"/>
</dbReference>
<evidence type="ECO:0000256" key="15">
    <source>
        <dbReference type="ARBA" id="ARBA00023323"/>
    </source>
</evidence>
<keyword evidence="8 16" id="KW-0862">Zinc</keyword>